<dbReference type="OrthoDB" id="202195at2759"/>
<evidence type="ECO:0000313" key="3">
    <source>
        <dbReference type="Proteomes" id="UP000265515"/>
    </source>
</evidence>
<sequence>MASLSYWIRPEVYPLFAAVGAAVGLCGFHLTRMATSSPDVRVTKESRAAGVLENFEEGRSYKYHPLRELVKNVKPEIMPVLNQRMTTA</sequence>
<dbReference type="Gramene" id="GBG79358">
    <property type="protein sequence ID" value="GBG79358"/>
    <property type="gene ID" value="CBR_g29506"/>
</dbReference>
<dbReference type="Pfam" id="PF06522">
    <property type="entry name" value="B12D"/>
    <property type="match status" value="1"/>
</dbReference>
<dbReference type="EMBL" id="BFEA01000317">
    <property type="protein sequence ID" value="GBG79358.1"/>
    <property type="molecule type" value="Genomic_DNA"/>
</dbReference>
<reference evidence="2 3" key="1">
    <citation type="journal article" date="2018" name="Cell">
        <title>The Chara Genome: Secondary Complexity and Implications for Plant Terrestrialization.</title>
        <authorList>
            <person name="Nishiyama T."/>
            <person name="Sakayama H."/>
            <person name="Vries J.D."/>
            <person name="Buschmann H."/>
            <person name="Saint-Marcoux D."/>
            <person name="Ullrich K.K."/>
            <person name="Haas F.B."/>
            <person name="Vanderstraeten L."/>
            <person name="Becker D."/>
            <person name="Lang D."/>
            <person name="Vosolsobe S."/>
            <person name="Rombauts S."/>
            <person name="Wilhelmsson P.K.I."/>
            <person name="Janitza P."/>
            <person name="Kern R."/>
            <person name="Heyl A."/>
            <person name="Rumpler F."/>
            <person name="Villalobos L.I.A.C."/>
            <person name="Clay J.M."/>
            <person name="Skokan R."/>
            <person name="Toyoda A."/>
            <person name="Suzuki Y."/>
            <person name="Kagoshima H."/>
            <person name="Schijlen E."/>
            <person name="Tajeshwar N."/>
            <person name="Catarino B."/>
            <person name="Hetherington A.J."/>
            <person name="Saltykova A."/>
            <person name="Bonnot C."/>
            <person name="Breuninger H."/>
            <person name="Symeonidi A."/>
            <person name="Radhakrishnan G.V."/>
            <person name="Van Nieuwerburgh F."/>
            <person name="Deforce D."/>
            <person name="Chang C."/>
            <person name="Karol K.G."/>
            <person name="Hedrich R."/>
            <person name="Ulvskov P."/>
            <person name="Glockner G."/>
            <person name="Delwiche C.F."/>
            <person name="Petrasek J."/>
            <person name="Van de Peer Y."/>
            <person name="Friml J."/>
            <person name="Beilby M."/>
            <person name="Dolan L."/>
            <person name="Kohara Y."/>
            <person name="Sugano S."/>
            <person name="Fujiyama A."/>
            <person name="Delaux P.-M."/>
            <person name="Quint M."/>
            <person name="TheiBen G."/>
            <person name="Hagemann M."/>
            <person name="Harholt J."/>
            <person name="Dunand C."/>
            <person name="Zachgo S."/>
            <person name="Langdale J."/>
            <person name="Maumus F."/>
            <person name="Straeten D.V.D."/>
            <person name="Gould S.B."/>
            <person name="Rensing S.A."/>
        </authorList>
    </citation>
    <scope>NUCLEOTIDE SEQUENCE [LARGE SCALE GENOMIC DNA]</scope>
    <source>
        <strain evidence="2 3">S276</strain>
    </source>
</reference>
<keyword evidence="1" id="KW-0472">Membrane</keyword>
<dbReference type="InterPro" id="IPR010530">
    <property type="entry name" value="B12D"/>
</dbReference>
<evidence type="ECO:0000256" key="1">
    <source>
        <dbReference type="SAM" id="Phobius"/>
    </source>
</evidence>
<proteinExistence type="predicted"/>
<protein>
    <submittedName>
        <fullName evidence="2">Uncharacterized protein</fullName>
    </submittedName>
</protein>
<dbReference type="PANTHER" id="PTHR33417">
    <property type="entry name" value="G-BOX BINDING PROTEIN"/>
    <property type="match status" value="1"/>
</dbReference>
<dbReference type="GO" id="GO:0005777">
    <property type="term" value="C:peroxisome"/>
    <property type="evidence" value="ECO:0007669"/>
    <property type="project" value="EnsemblPlants"/>
</dbReference>
<keyword evidence="1" id="KW-1133">Transmembrane helix</keyword>
<dbReference type="Proteomes" id="UP000265515">
    <property type="component" value="Unassembled WGS sequence"/>
</dbReference>
<keyword evidence="1" id="KW-0812">Transmembrane</keyword>
<dbReference type="AlphaFoldDB" id="A0A388LAL7"/>
<keyword evidence="3" id="KW-1185">Reference proteome</keyword>
<name>A0A388LAL7_CHABU</name>
<gene>
    <name evidence="2" type="ORF">CBR_g29506</name>
</gene>
<accession>A0A388LAL7</accession>
<organism evidence="2 3">
    <name type="scientific">Chara braunii</name>
    <name type="common">Braun's stonewort</name>
    <dbReference type="NCBI Taxonomy" id="69332"/>
    <lineage>
        <taxon>Eukaryota</taxon>
        <taxon>Viridiplantae</taxon>
        <taxon>Streptophyta</taxon>
        <taxon>Charophyceae</taxon>
        <taxon>Charales</taxon>
        <taxon>Characeae</taxon>
        <taxon>Chara</taxon>
    </lineage>
</organism>
<feature type="transmembrane region" description="Helical" evidence="1">
    <location>
        <begin position="12"/>
        <end position="31"/>
    </location>
</feature>
<dbReference type="OMA" id="NRAPQIM"/>
<evidence type="ECO:0000313" key="2">
    <source>
        <dbReference type="EMBL" id="GBG79358.1"/>
    </source>
</evidence>
<comment type="caution">
    <text evidence="2">The sequence shown here is derived from an EMBL/GenBank/DDBJ whole genome shotgun (WGS) entry which is preliminary data.</text>
</comment>